<gene>
    <name evidence="2" type="ORF">ECPE_LOCUS16890</name>
</gene>
<evidence type="ECO:0000256" key="1">
    <source>
        <dbReference type="SAM" id="MobiDB-lite"/>
    </source>
</evidence>
<keyword evidence="3" id="KW-1185">Reference proteome</keyword>
<dbReference type="EMBL" id="UZAN01066414">
    <property type="protein sequence ID" value="VDP94164.1"/>
    <property type="molecule type" value="Genomic_DNA"/>
</dbReference>
<sequence>MEYPPTAHSPNVYEAVDHRHYHPDDDDAVAFSSADVGDFLSHNARDEDPVDPDLDLDLYSLATHTSSVRWSSDSPLRAPSADGPGPTVSTELHVESDLLNTTNCSEDTRETVLTESPNTAQESQSPYLAPDPATSP</sequence>
<feature type="region of interest" description="Disordered" evidence="1">
    <location>
        <begin position="1"/>
        <end position="30"/>
    </location>
</feature>
<protein>
    <submittedName>
        <fullName evidence="2 4">Uncharacterized protein</fullName>
    </submittedName>
</protein>
<name>A0A183BCF5_9TREM</name>
<accession>A0A183BCF5</accession>
<evidence type="ECO:0000313" key="4">
    <source>
        <dbReference type="WBParaSite" id="ECPE_0001693301-mRNA-1"/>
    </source>
</evidence>
<evidence type="ECO:0000313" key="2">
    <source>
        <dbReference type="EMBL" id="VDP94164.1"/>
    </source>
</evidence>
<dbReference type="Proteomes" id="UP000272942">
    <property type="component" value="Unassembled WGS sequence"/>
</dbReference>
<dbReference type="WBParaSite" id="ECPE_0001693301-mRNA-1">
    <property type="protein sequence ID" value="ECPE_0001693301-mRNA-1"/>
    <property type="gene ID" value="ECPE_0001693301"/>
</dbReference>
<evidence type="ECO:0000313" key="3">
    <source>
        <dbReference type="Proteomes" id="UP000272942"/>
    </source>
</evidence>
<feature type="compositionally biased region" description="Polar residues" evidence="1">
    <location>
        <begin position="113"/>
        <end position="126"/>
    </location>
</feature>
<reference evidence="4" key="1">
    <citation type="submission" date="2016-06" db="UniProtKB">
        <authorList>
            <consortium name="WormBaseParasite"/>
        </authorList>
    </citation>
    <scope>IDENTIFICATION</scope>
</reference>
<reference evidence="2 3" key="2">
    <citation type="submission" date="2018-11" db="EMBL/GenBank/DDBJ databases">
        <authorList>
            <consortium name="Pathogen Informatics"/>
        </authorList>
    </citation>
    <scope>NUCLEOTIDE SEQUENCE [LARGE SCALE GENOMIC DNA]</scope>
    <source>
        <strain evidence="2 3">Egypt</strain>
    </source>
</reference>
<organism evidence="4">
    <name type="scientific">Echinostoma caproni</name>
    <dbReference type="NCBI Taxonomy" id="27848"/>
    <lineage>
        <taxon>Eukaryota</taxon>
        <taxon>Metazoa</taxon>
        <taxon>Spiralia</taxon>
        <taxon>Lophotrochozoa</taxon>
        <taxon>Platyhelminthes</taxon>
        <taxon>Trematoda</taxon>
        <taxon>Digenea</taxon>
        <taxon>Plagiorchiida</taxon>
        <taxon>Echinostomata</taxon>
        <taxon>Echinostomatoidea</taxon>
        <taxon>Echinostomatidae</taxon>
        <taxon>Echinostoma</taxon>
    </lineage>
</organism>
<proteinExistence type="predicted"/>
<dbReference type="AlphaFoldDB" id="A0A183BCF5"/>
<feature type="region of interest" description="Disordered" evidence="1">
    <location>
        <begin position="66"/>
        <end position="136"/>
    </location>
</feature>